<dbReference type="GO" id="GO:0015174">
    <property type="term" value="F:basic amino acid transmembrane transporter activity"/>
    <property type="evidence" value="ECO:0007669"/>
    <property type="project" value="TreeGrafter"/>
</dbReference>
<evidence type="ECO:0000256" key="3">
    <source>
        <dbReference type="ARBA" id="ARBA00022989"/>
    </source>
</evidence>
<feature type="transmembrane region" description="Helical" evidence="6">
    <location>
        <begin position="143"/>
        <end position="161"/>
    </location>
</feature>
<feature type="transmembrane region" description="Helical" evidence="6">
    <location>
        <begin position="250"/>
        <end position="270"/>
    </location>
</feature>
<evidence type="ECO:0000256" key="6">
    <source>
        <dbReference type="SAM" id="Phobius"/>
    </source>
</evidence>
<feature type="transmembrane region" description="Helical" evidence="6">
    <location>
        <begin position="276"/>
        <end position="298"/>
    </location>
</feature>
<dbReference type="Pfam" id="PF07690">
    <property type="entry name" value="MFS_1"/>
    <property type="match status" value="1"/>
</dbReference>
<reference evidence="7 8" key="1">
    <citation type="submission" date="2017-03" db="EMBL/GenBank/DDBJ databases">
        <title>Genomes of endolithic fungi from Antarctica.</title>
        <authorList>
            <person name="Coleine C."/>
            <person name="Masonjones S."/>
            <person name="Stajich J.E."/>
        </authorList>
    </citation>
    <scope>NUCLEOTIDE SEQUENCE [LARGE SCALE GENOMIC DNA]</scope>
    <source>
        <strain evidence="7 8">CCFEE 6314</strain>
    </source>
</reference>
<dbReference type="GO" id="GO:0000329">
    <property type="term" value="C:fungal-type vacuole membrane"/>
    <property type="evidence" value="ECO:0007669"/>
    <property type="project" value="TreeGrafter"/>
</dbReference>
<dbReference type="VEuPathDB" id="FungiDB:PV10_00762"/>
<name>A0A438MVM2_EXOME</name>
<protein>
    <recommendedName>
        <fullName evidence="9">Major facilitator superfamily (MFS) profile domain-containing protein</fullName>
    </recommendedName>
</protein>
<dbReference type="EMBL" id="NAJM01000044">
    <property type="protein sequence ID" value="RVX67802.1"/>
    <property type="molecule type" value="Genomic_DNA"/>
</dbReference>
<dbReference type="VEuPathDB" id="FungiDB:PV10_00761"/>
<organism evidence="7 8">
    <name type="scientific">Exophiala mesophila</name>
    <name type="common">Black yeast-like fungus</name>
    <dbReference type="NCBI Taxonomy" id="212818"/>
    <lineage>
        <taxon>Eukaryota</taxon>
        <taxon>Fungi</taxon>
        <taxon>Dikarya</taxon>
        <taxon>Ascomycota</taxon>
        <taxon>Pezizomycotina</taxon>
        <taxon>Eurotiomycetes</taxon>
        <taxon>Chaetothyriomycetidae</taxon>
        <taxon>Chaetothyriales</taxon>
        <taxon>Herpotrichiellaceae</taxon>
        <taxon>Exophiala</taxon>
    </lineage>
</organism>
<comment type="subcellular location">
    <subcellularLocation>
        <location evidence="1">Membrane</location>
        <topology evidence="1">Multi-pass membrane protein</topology>
    </subcellularLocation>
</comment>
<feature type="transmembrane region" description="Helical" evidence="6">
    <location>
        <begin position="198"/>
        <end position="219"/>
    </location>
</feature>
<dbReference type="PANTHER" id="PTHR23501">
    <property type="entry name" value="MAJOR FACILITATOR SUPERFAMILY"/>
    <property type="match status" value="1"/>
</dbReference>
<dbReference type="InterPro" id="IPR036259">
    <property type="entry name" value="MFS_trans_sf"/>
</dbReference>
<feature type="region of interest" description="Disordered" evidence="5">
    <location>
        <begin position="546"/>
        <end position="569"/>
    </location>
</feature>
<accession>A0A438MVM2</accession>
<feature type="compositionally biased region" description="Low complexity" evidence="5">
    <location>
        <begin position="30"/>
        <end position="41"/>
    </location>
</feature>
<feature type="transmembrane region" description="Helical" evidence="6">
    <location>
        <begin position="173"/>
        <end position="192"/>
    </location>
</feature>
<evidence type="ECO:0000256" key="2">
    <source>
        <dbReference type="ARBA" id="ARBA00022692"/>
    </source>
</evidence>
<keyword evidence="4 6" id="KW-0472">Membrane</keyword>
<evidence type="ECO:0000256" key="1">
    <source>
        <dbReference type="ARBA" id="ARBA00004141"/>
    </source>
</evidence>
<evidence type="ECO:0000256" key="4">
    <source>
        <dbReference type="ARBA" id="ARBA00023136"/>
    </source>
</evidence>
<feature type="transmembrane region" description="Helical" evidence="6">
    <location>
        <begin position="116"/>
        <end position="137"/>
    </location>
</feature>
<dbReference type="PANTHER" id="PTHR23501:SF33">
    <property type="entry name" value="MAJOR FACILITATOR SUPERFAMILY (MFS) PROFILE DOMAIN-CONTAINING PROTEIN"/>
    <property type="match status" value="1"/>
</dbReference>
<evidence type="ECO:0000313" key="8">
    <source>
        <dbReference type="Proteomes" id="UP000288859"/>
    </source>
</evidence>
<dbReference type="Gene3D" id="1.20.1250.20">
    <property type="entry name" value="MFS general substrate transporter like domains"/>
    <property type="match status" value="1"/>
</dbReference>
<feature type="transmembrane region" description="Helical" evidence="6">
    <location>
        <begin position="318"/>
        <end position="343"/>
    </location>
</feature>
<feature type="transmembrane region" description="Helical" evidence="6">
    <location>
        <begin position="381"/>
        <end position="402"/>
    </location>
</feature>
<dbReference type="Proteomes" id="UP000288859">
    <property type="component" value="Unassembled WGS sequence"/>
</dbReference>
<keyword evidence="2 6" id="KW-0812">Transmembrane</keyword>
<evidence type="ECO:0000313" key="7">
    <source>
        <dbReference type="EMBL" id="RVX67802.1"/>
    </source>
</evidence>
<evidence type="ECO:0000256" key="5">
    <source>
        <dbReference type="SAM" id="MobiDB-lite"/>
    </source>
</evidence>
<feature type="transmembrane region" description="Helical" evidence="6">
    <location>
        <begin position="355"/>
        <end position="376"/>
    </location>
</feature>
<sequence length="569" mass="61537">MSVHDEDAARPLLDDIDRVSTSLEEPRDVLTPTSSEPEPSPTLTLGQLLKIAPGLGLGTLLVQADATLELSSYATIGSEFHQLKHVAWLTIAYVLMTTASQPLYSRLSDYCGRKPVILACYAFFAVGVTLCPSFWLLVAARGVVGLGGAGMGFLVTVILNVAVRDRALWQSGLVVLSVCGQVVGGPLGGLAVDHLGWRPAFLILLPFGLFTILLVYWTLKLPQLPTQVSFKDHDTGSPLRQIARLNNFDLYGACALVASTLCLVVVLNLAGNDVPWNHPVVPSLLILDILLFALYAYIELKLAAVPLIPLHLLRPRYIYSLFGTNFSSTMTLMGLLYLMPLYVKASGHGNSSLSGLMIVLCAIGQSIGHAVAGLLIKWRGYVWQTLVCANGVYILALIMFRQTWQGSENAANEFLWPIISGICMGAITNCLLINLIRATSQEGKFAPQSRISNSNVARPGRHNWAKTKIAPKLLHLRTFPKQPFQINIVKMSSEIKTMEDGSDCPGVCLQPESPPRPDQDLKTITCGCGFGYYTDAGVWVSGAAVRAGRAPPRPTEPKADSDSEGQGGE</sequence>
<feature type="compositionally biased region" description="Basic and acidic residues" evidence="5">
    <location>
        <begin position="1"/>
        <end position="28"/>
    </location>
</feature>
<evidence type="ECO:0008006" key="9">
    <source>
        <dbReference type="Google" id="ProtNLM"/>
    </source>
</evidence>
<comment type="caution">
    <text evidence="7">The sequence shown here is derived from an EMBL/GenBank/DDBJ whole genome shotgun (WGS) entry which is preliminary data.</text>
</comment>
<feature type="transmembrane region" description="Helical" evidence="6">
    <location>
        <begin position="414"/>
        <end position="436"/>
    </location>
</feature>
<dbReference type="SUPFAM" id="SSF103473">
    <property type="entry name" value="MFS general substrate transporter"/>
    <property type="match status" value="1"/>
</dbReference>
<dbReference type="OrthoDB" id="10021397at2759"/>
<feature type="region of interest" description="Disordered" evidence="5">
    <location>
        <begin position="1"/>
        <end position="41"/>
    </location>
</feature>
<keyword evidence="3 6" id="KW-1133">Transmembrane helix</keyword>
<dbReference type="AlphaFoldDB" id="A0A438MVM2"/>
<proteinExistence type="predicted"/>
<dbReference type="InterPro" id="IPR011701">
    <property type="entry name" value="MFS"/>
</dbReference>
<gene>
    <name evidence="7" type="ORF">B0A52_07730</name>
</gene>